<accession>U3AR10</accession>
<keyword evidence="1" id="KW-0812">Transmembrane</keyword>
<gene>
    <name evidence="2" type="ORF">VAZ01S_039_00150</name>
</gene>
<sequence length="83" mass="9021">MHDNFNPIIGMMNGMDNSILKLTMIAFYAIVSAVWFGILGYTSYKVNGVSIDSAVEKVNQATQKGVDVARNTAAGAVRNFFKS</sequence>
<keyword evidence="1" id="KW-0472">Membrane</keyword>
<evidence type="ECO:0000256" key="1">
    <source>
        <dbReference type="SAM" id="Phobius"/>
    </source>
</evidence>
<protein>
    <submittedName>
        <fullName evidence="2">Uncharacterized protein</fullName>
    </submittedName>
</protein>
<dbReference type="EMBL" id="BATL01000039">
    <property type="protein sequence ID" value="GAD76190.1"/>
    <property type="molecule type" value="Genomic_DNA"/>
</dbReference>
<name>U3AR10_9VIBR</name>
<keyword evidence="1" id="KW-1133">Transmembrane helix</keyword>
<dbReference type="Proteomes" id="UP000016567">
    <property type="component" value="Unassembled WGS sequence"/>
</dbReference>
<dbReference type="AlphaFoldDB" id="U3AR10"/>
<reference evidence="2 3" key="1">
    <citation type="submission" date="2013-09" db="EMBL/GenBank/DDBJ databases">
        <title>Whole genome shotgun sequence of Vibrio azureus NBRC 104587.</title>
        <authorList>
            <person name="Isaki S."/>
            <person name="Hosoyama A."/>
            <person name="Numata M."/>
            <person name="Hashimoto M."/>
            <person name="Hosoyama Y."/>
            <person name="Tsuchikane K."/>
            <person name="Noguchi M."/>
            <person name="Hirakata S."/>
            <person name="Ichikawa N."/>
            <person name="Ohji S."/>
            <person name="Yamazoe A."/>
            <person name="Fujita N."/>
        </authorList>
    </citation>
    <scope>NUCLEOTIDE SEQUENCE [LARGE SCALE GENOMIC DNA]</scope>
    <source>
        <strain evidence="2 3">NBRC 104587</strain>
    </source>
</reference>
<comment type="caution">
    <text evidence="2">The sequence shown here is derived from an EMBL/GenBank/DDBJ whole genome shotgun (WGS) entry which is preliminary data.</text>
</comment>
<evidence type="ECO:0000313" key="2">
    <source>
        <dbReference type="EMBL" id="GAD76190.1"/>
    </source>
</evidence>
<feature type="transmembrane region" description="Helical" evidence="1">
    <location>
        <begin position="20"/>
        <end position="41"/>
    </location>
</feature>
<evidence type="ECO:0000313" key="3">
    <source>
        <dbReference type="Proteomes" id="UP000016567"/>
    </source>
</evidence>
<keyword evidence="3" id="KW-1185">Reference proteome</keyword>
<dbReference type="RefSeq" id="WP_021709940.1">
    <property type="nucleotide sequence ID" value="NZ_BAOB01000304.1"/>
</dbReference>
<organism evidence="2 3">
    <name type="scientific">Vibrio azureus NBRC 104587</name>
    <dbReference type="NCBI Taxonomy" id="1219077"/>
    <lineage>
        <taxon>Bacteria</taxon>
        <taxon>Pseudomonadati</taxon>
        <taxon>Pseudomonadota</taxon>
        <taxon>Gammaproteobacteria</taxon>
        <taxon>Vibrionales</taxon>
        <taxon>Vibrionaceae</taxon>
        <taxon>Vibrio</taxon>
    </lineage>
</organism>
<proteinExistence type="predicted"/>
<dbReference type="OrthoDB" id="5645662at2"/>